<comment type="caution">
    <text evidence="2">The sequence shown here is derived from an EMBL/GenBank/DDBJ whole genome shotgun (WGS) entry which is preliminary data.</text>
</comment>
<evidence type="ECO:0000313" key="2">
    <source>
        <dbReference type="EMBL" id="OUD01180.1"/>
    </source>
</evidence>
<evidence type="ECO:0008006" key="4">
    <source>
        <dbReference type="Google" id="ProtNLM"/>
    </source>
</evidence>
<gene>
    <name evidence="2" type="ORF">CA983_21655</name>
</gene>
<keyword evidence="3" id="KW-1185">Reference proteome</keyword>
<dbReference type="RefSeq" id="WP_086602569.1">
    <property type="nucleotide sequence ID" value="NZ_NGFN01000134.1"/>
</dbReference>
<dbReference type="Proteomes" id="UP000195105">
    <property type="component" value="Unassembled WGS sequence"/>
</dbReference>
<feature type="transmembrane region" description="Helical" evidence="1">
    <location>
        <begin position="5"/>
        <end position="22"/>
    </location>
</feature>
<evidence type="ECO:0000313" key="3">
    <source>
        <dbReference type="Proteomes" id="UP000195105"/>
    </source>
</evidence>
<accession>A0A243S0Y3</accession>
<reference evidence="2 3" key="1">
    <citation type="submission" date="2017-05" db="EMBL/GenBank/DDBJ databases">
        <title>Biotechnological potential of actinobacteria isolated from South African environments.</title>
        <authorList>
            <person name="Le Roes-Hill M."/>
            <person name="Prins A."/>
            <person name="Durrell K.A."/>
        </authorList>
    </citation>
    <scope>NUCLEOTIDE SEQUENCE [LARGE SCALE GENOMIC DNA]</scope>
    <source>
        <strain evidence="2 3">HMC13</strain>
    </source>
</reference>
<keyword evidence="1" id="KW-1133">Transmembrane helix</keyword>
<protein>
    <recommendedName>
        <fullName evidence="4">DUF3592 domain-containing protein</fullName>
    </recommendedName>
</protein>
<keyword evidence="1" id="KW-0472">Membrane</keyword>
<proteinExistence type="predicted"/>
<sequence>MLRYWALFCVIGAAVSVLVAFPKAQRERRLKKHGRTATGICRGHLNPEAESEPMRVRCGIRTYPEQKGEIWVVVRTHERIPQVGEQFTVVYDPEDPLHAESLDVIRESRVWGYGDLASLPVWALLFLLYGGCMAAASD</sequence>
<evidence type="ECO:0000256" key="1">
    <source>
        <dbReference type="SAM" id="Phobius"/>
    </source>
</evidence>
<feature type="transmembrane region" description="Helical" evidence="1">
    <location>
        <begin position="116"/>
        <end position="136"/>
    </location>
</feature>
<name>A0A243S0Y3_9ACTN</name>
<organism evidence="2 3">
    <name type="scientific">Streptomyces swartbergensis</name>
    <dbReference type="NCBI Taxonomy" id="487165"/>
    <lineage>
        <taxon>Bacteria</taxon>
        <taxon>Bacillati</taxon>
        <taxon>Actinomycetota</taxon>
        <taxon>Actinomycetes</taxon>
        <taxon>Kitasatosporales</taxon>
        <taxon>Streptomycetaceae</taxon>
        <taxon>Streptomyces</taxon>
    </lineage>
</organism>
<keyword evidence="1" id="KW-0812">Transmembrane</keyword>
<dbReference type="AlphaFoldDB" id="A0A243S0Y3"/>
<dbReference type="EMBL" id="NGFN01000134">
    <property type="protein sequence ID" value="OUD01180.1"/>
    <property type="molecule type" value="Genomic_DNA"/>
</dbReference>